<feature type="transmembrane region" description="Helical" evidence="7">
    <location>
        <begin position="405"/>
        <end position="422"/>
    </location>
</feature>
<feature type="transmembrane region" description="Helical" evidence="7">
    <location>
        <begin position="320"/>
        <end position="341"/>
    </location>
</feature>
<keyword evidence="5 7" id="KW-0472">Membrane</keyword>
<evidence type="ECO:0000256" key="3">
    <source>
        <dbReference type="ARBA" id="ARBA00022692"/>
    </source>
</evidence>
<dbReference type="Gene3D" id="1.20.1250.20">
    <property type="entry name" value="MFS general substrate transporter like domains"/>
    <property type="match status" value="2"/>
</dbReference>
<feature type="domain" description="Major facilitator superfamily (MFS) profile" evidence="8">
    <location>
        <begin position="52"/>
        <end position="463"/>
    </location>
</feature>
<name>A0A9W9JPQ4_9EURO</name>
<feature type="transmembrane region" description="Helical" evidence="7">
    <location>
        <begin position="149"/>
        <end position="169"/>
    </location>
</feature>
<feature type="transmembrane region" description="Helical" evidence="7">
    <location>
        <begin position="51"/>
        <end position="70"/>
    </location>
</feature>
<comment type="subcellular location">
    <subcellularLocation>
        <location evidence="1">Membrane</location>
        <topology evidence="1">Multi-pass membrane protein</topology>
    </subcellularLocation>
</comment>
<dbReference type="EMBL" id="JAPQKP010000003">
    <property type="protein sequence ID" value="KAJ5200252.1"/>
    <property type="molecule type" value="Genomic_DNA"/>
</dbReference>
<protein>
    <submittedName>
        <fullName evidence="9">Major facilitator superfamily domain general substrate transporter</fullName>
    </submittedName>
</protein>
<feature type="transmembrane region" description="Helical" evidence="7">
    <location>
        <begin position="181"/>
        <end position="204"/>
    </location>
</feature>
<keyword evidence="2" id="KW-0813">Transport</keyword>
<feature type="transmembrane region" description="Helical" evidence="7">
    <location>
        <begin position="374"/>
        <end position="393"/>
    </location>
</feature>
<comment type="similarity">
    <text evidence="6">Belongs to the major facilitator superfamily. Allantoate permease family.</text>
</comment>
<feature type="transmembrane region" description="Helical" evidence="7">
    <location>
        <begin position="348"/>
        <end position="368"/>
    </location>
</feature>
<dbReference type="PANTHER" id="PTHR43791:SF1">
    <property type="entry name" value="ALLANTOATE PERMEASE"/>
    <property type="match status" value="1"/>
</dbReference>
<feature type="transmembrane region" description="Helical" evidence="7">
    <location>
        <begin position="91"/>
        <end position="110"/>
    </location>
</feature>
<feature type="transmembrane region" description="Helical" evidence="7">
    <location>
        <begin position="216"/>
        <end position="236"/>
    </location>
</feature>
<dbReference type="SUPFAM" id="SSF103473">
    <property type="entry name" value="MFS general substrate transporter"/>
    <property type="match status" value="1"/>
</dbReference>
<dbReference type="AlphaFoldDB" id="A0A9W9JPQ4"/>
<evidence type="ECO:0000256" key="2">
    <source>
        <dbReference type="ARBA" id="ARBA00022448"/>
    </source>
</evidence>
<reference evidence="9" key="2">
    <citation type="journal article" date="2023" name="IMA Fungus">
        <title>Comparative genomic study of the Penicillium genus elucidates a diverse pangenome and 15 lateral gene transfer events.</title>
        <authorList>
            <person name="Petersen C."/>
            <person name="Sorensen T."/>
            <person name="Nielsen M.R."/>
            <person name="Sondergaard T.E."/>
            <person name="Sorensen J.L."/>
            <person name="Fitzpatrick D.A."/>
            <person name="Frisvad J.C."/>
            <person name="Nielsen K.L."/>
        </authorList>
    </citation>
    <scope>NUCLEOTIDE SEQUENCE</scope>
    <source>
        <strain evidence="9">IBT 16849</strain>
    </source>
</reference>
<dbReference type="PROSITE" id="PS50850">
    <property type="entry name" value="MFS"/>
    <property type="match status" value="1"/>
</dbReference>
<dbReference type="Proteomes" id="UP001150879">
    <property type="component" value="Unassembled WGS sequence"/>
</dbReference>
<dbReference type="GO" id="GO:0016020">
    <property type="term" value="C:membrane"/>
    <property type="evidence" value="ECO:0007669"/>
    <property type="project" value="UniProtKB-SubCell"/>
</dbReference>
<keyword evidence="10" id="KW-1185">Reference proteome</keyword>
<comment type="caution">
    <text evidence="9">The sequence shown here is derived from an EMBL/GenBank/DDBJ whole genome shotgun (WGS) entry which is preliminary data.</text>
</comment>
<gene>
    <name evidence="9" type="ORF">N7472_005456</name>
</gene>
<dbReference type="InterPro" id="IPR036259">
    <property type="entry name" value="MFS_trans_sf"/>
</dbReference>
<evidence type="ECO:0000313" key="9">
    <source>
        <dbReference type="EMBL" id="KAJ5200252.1"/>
    </source>
</evidence>
<evidence type="ECO:0000256" key="7">
    <source>
        <dbReference type="SAM" id="Phobius"/>
    </source>
</evidence>
<dbReference type="InterPro" id="IPR020846">
    <property type="entry name" value="MFS_dom"/>
</dbReference>
<sequence>MTALTSPESISEHEKKNPISADGALQLLEAGSPSVLDSAASGRLLRKIDLYIMPLICIVYFLQYLDKIAISYASVTGLRESANLQGNQFNWVSSIFFFGQLALAFPTMRVMQLFPLAKYVAVNVTIWGAILASMAACKSFASLMVCRTLLGAAEASIIPAWVVFTSQWYRKEEQAFRVGLWFSMCGFAQMFGGYVAYGVATHIGGDPSASLRGWQVIFLILGLLTVVVGILFFFFLPDSPLTAGFLSVEEKAMHAERIRGNAQGIGSNVFKREQVYEALTDPHTWLYAFWVMAANVPNSTATSFGNIMVTGMGYSKTESLLLVTPMGAYEVVALIGLTYLAMKTQRRLFWCIVGHILAIVGAILMATTDKVPALIGYYLTGGIPLGWTTILGLTSTNVAGSTKKITVSCIQTIAYTVGNIISPQTFQAKDAPGYMPAKISICVLYFVVTLDLCLIWWVSQRENRRRDLEKEALGDAYVVPENSAFLDLTDRQNPEFRYAI</sequence>
<keyword evidence="4 7" id="KW-1133">Transmembrane helix</keyword>
<evidence type="ECO:0000256" key="6">
    <source>
        <dbReference type="ARBA" id="ARBA00037968"/>
    </source>
</evidence>
<keyword evidence="3 7" id="KW-0812">Transmembrane</keyword>
<evidence type="ECO:0000256" key="4">
    <source>
        <dbReference type="ARBA" id="ARBA00022989"/>
    </source>
</evidence>
<dbReference type="FunFam" id="1.20.1250.20:FF:000064">
    <property type="entry name" value="MFS allantoate transporter"/>
    <property type="match status" value="1"/>
</dbReference>
<dbReference type="InterPro" id="IPR011701">
    <property type="entry name" value="MFS"/>
</dbReference>
<feature type="transmembrane region" description="Helical" evidence="7">
    <location>
        <begin position="434"/>
        <end position="458"/>
    </location>
</feature>
<organism evidence="9 10">
    <name type="scientific">Penicillium cf. griseofulvum</name>
    <dbReference type="NCBI Taxonomy" id="2972120"/>
    <lineage>
        <taxon>Eukaryota</taxon>
        <taxon>Fungi</taxon>
        <taxon>Dikarya</taxon>
        <taxon>Ascomycota</taxon>
        <taxon>Pezizomycotina</taxon>
        <taxon>Eurotiomycetes</taxon>
        <taxon>Eurotiomycetidae</taxon>
        <taxon>Eurotiales</taxon>
        <taxon>Aspergillaceae</taxon>
        <taxon>Penicillium</taxon>
    </lineage>
</organism>
<evidence type="ECO:0000313" key="10">
    <source>
        <dbReference type="Proteomes" id="UP001150879"/>
    </source>
</evidence>
<dbReference type="Pfam" id="PF07690">
    <property type="entry name" value="MFS_1"/>
    <property type="match status" value="1"/>
</dbReference>
<accession>A0A9W9JPQ4</accession>
<evidence type="ECO:0000256" key="5">
    <source>
        <dbReference type="ARBA" id="ARBA00023136"/>
    </source>
</evidence>
<evidence type="ECO:0000256" key="1">
    <source>
        <dbReference type="ARBA" id="ARBA00004141"/>
    </source>
</evidence>
<feature type="transmembrane region" description="Helical" evidence="7">
    <location>
        <begin position="116"/>
        <end position="137"/>
    </location>
</feature>
<dbReference type="PANTHER" id="PTHR43791">
    <property type="entry name" value="PERMEASE-RELATED"/>
    <property type="match status" value="1"/>
</dbReference>
<proteinExistence type="inferred from homology"/>
<dbReference type="GO" id="GO:0022857">
    <property type="term" value="F:transmembrane transporter activity"/>
    <property type="evidence" value="ECO:0007669"/>
    <property type="project" value="InterPro"/>
</dbReference>
<evidence type="ECO:0000259" key="8">
    <source>
        <dbReference type="PROSITE" id="PS50850"/>
    </source>
</evidence>
<reference evidence="9" key="1">
    <citation type="submission" date="2022-11" db="EMBL/GenBank/DDBJ databases">
        <authorList>
            <person name="Petersen C."/>
        </authorList>
    </citation>
    <scope>NUCLEOTIDE SEQUENCE</scope>
    <source>
        <strain evidence="9">IBT 16849</strain>
    </source>
</reference>